<dbReference type="InterPro" id="IPR015946">
    <property type="entry name" value="KH_dom-like_a/b"/>
</dbReference>
<sequence>MTEDRIKLAIERSIQAISLKPSLALGTGISRTRVVNGLHCETEEGEWKFKADMPSSVGGTGSGPTPGIYGRAALGSCLAIGYMMMAAQKGIQVSRLEVEIQADYDDGALLGTSDEAPGYLEVRYNVLIESDADEVLIMDLLDEADKRSPYLDVFSRAQKCRREVQLVTPKLQS</sequence>
<dbReference type="RefSeq" id="WP_039141404.1">
    <property type="nucleotide sequence ID" value="NZ_JSVC01000017.1"/>
</dbReference>
<dbReference type="InterPro" id="IPR003718">
    <property type="entry name" value="OsmC/Ohr_fam"/>
</dbReference>
<reference evidence="1 2" key="1">
    <citation type="submission" date="2014-11" db="EMBL/GenBank/DDBJ databases">
        <title>Genome sequence of Flavihumibacter solisilvae 3-3.</title>
        <authorList>
            <person name="Zhou G."/>
            <person name="Li M."/>
            <person name="Wang G."/>
        </authorList>
    </citation>
    <scope>NUCLEOTIDE SEQUENCE [LARGE SCALE GENOMIC DNA]</scope>
    <source>
        <strain evidence="1 2">3-3</strain>
    </source>
</reference>
<dbReference type="PANTHER" id="PTHR35368">
    <property type="entry name" value="HYDROPEROXIDE REDUCTASE"/>
    <property type="match status" value="1"/>
</dbReference>
<dbReference type="PANTHER" id="PTHR35368:SF1">
    <property type="entry name" value="HYDROPEROXIDE REDUCTASE"/>
    <property type="match status" value="1"/>
</dbReference>
<evidence type="ECO:0008006" key="3">
    <source>
        <dbReference type="Google" id="ProtNLM"/>
    </source>
</evidence>
<dbReference type="OrthoDB" id="9791538at2"/>
<dbReference type="Proteomes" id="UP000031408">
    <property type="component" value="Unassembled WGS sequence"/>
</dbReference>
<gene>
    <name evidence="1" type="ORF">OI18_15490</name>
</gene>
<proteinExistence type="predicted"/>
<evidence type="ECO:0000313" key="2">
    <source>
        <dbReference type="Proteomes" id="UP000031408"/>
    </source>
</evidence>
<dbReference type="EMBL" id="JSVC01000017">
    <property type="protein sequence ID" value="KIC93771.1"/>
    <property type="molecule type" value="Genomic_DNA"/>
</dbReference>
<evidence type="ECO:0000313" key="1">
    <source>
        <dbReference type="EMBL" id="KIC93771.1"/>
    </source>
</evidence>
<dbReference type="InterPro" id="IPR036102">
    <property type="entry name" value="OsmC/Ohrsf"/>
</dbReference>
<dbReference type="Gene3D" id="3.30.300.20">
    <property type="match status" value="1"/>
</dbReference>
<protein>
    <recommendedName>
        <fullName evidence="3">Osmotically inducible protein OsmC</fullName>
    </recommendedName>
</protein>
<dbReference type="SUPFAM" id="SSF82784">
    <property type="entry name" value="OsmC-like"/>
    <property type="match status" value="1"/>
</dbReference>
<dbReference type="STRING" id="1349421.OI18_15490"/>
<keyword evidence="2" id="KW-1185">Reference proteome</keyword>
<dbReference type="AlphaFoldDB" id="A0A0C1L2D4"/>
<name>A0A0C1L2D4_9BACT</name>
<comment type="caution">
    <text evidence="1">The sequence shown here is derived from an EMBL/GenBank/DDBJ whole genome shotgun (WGS) entry which is preliminary data.</text>
</comment>
<dbReference type="Pfam" id="PF02566">
    <property type="entry name" value="OsmC"/>
    <property type="match status" value="1"/>
</dbReference>
<accession>A0A0C1L2D4</accession>
<organism evidence="1 2">
    <name type="scientific">Flavihumibacter solisilvae</name>
    <dbReference type="NCBI Taxonomy" id="1349421"/>
    <lineage>
        <taxon>Bacteria</taxon>
        <taxon>Pseudomonadati</taxon>
        <taxon>Bacteroidota</taxon>
        <taxon>Chitinophagia</taxon>
        <taxon>Chitinophagales</taxon>
        <taxon>Chitinophagaceae</taxon>
        <taxon>Flavihumibacter</taxon>
    </lineage>
</organism>
<dbReference type="InterPro" id="IPR052924">
    <property type="entry name" value="OsmC/Ohr_hydroprdx_reductase"/>
</dbReference>